<evidence type="ECO:0000256" key="1">
    <source>
        <dbReference type="SAM" id="MobiDB-lite"/>
    </source>
</evidence>
<dbReference type="GeneID" id="39579408"/>
<dbReference type="Proteomes" id="UP000272025">
    <property type="component" value="Unassembled WGS sequence"/>
</dbReference>
<dbReference type="RefSeq" id="XP_028463032.1">
    <property type="nucleotide sequence ID" value="XM_028610930.1"/>
</dbReference>
<feature type="compositionally biased region" description="Basic and acidic residues" evidence="1">
    <location>
        <begin position="153"/>
        <end position="175"/>
    </location>
</feature>
<protein>
    <submittedName>
        <fullName evidence="2">Uncharacterized protein</fullName>
    </submittedName>
</protein>
<proteinExistence type="predicted"/>
<feature type="non-terminal residue" evidence="2">
    <location>
        <position position="184"/>
    </location>
</feature>
<feature type="region of interest" description="Disordered" evidence="1">
    <location>
        <begin position="153"/>
        <end position="184"/>
    </location>
</feature>
<sequence>MRNPGVPFTSGHAAENDAHFALRALLLLAVRDAQRLSHVHGYTSIAEEVVLQRLQDIALGPRPVSEEDLLAARIKANRERTVTDLEKKWLTRAMKQARKSKGAHWRDQEIIPMMGKRLFLELLMRRLYERAEVSRAVLYFLALDKTGKREFRRDQLTQNKERQRQAIEQRARAEPVAEDTETPV</sequence>
<organism evidence="2 3">
    <name type="scientific">Sodiomyces alkalinus (strain CBS 110278 / VKM F-3762 / F11)</name>
    <name type="common">Alkaliphilic filamentous fungus</name>
    <dbReference type="NCBI Taxonomy" id="1314773"/>
    <lineage>
        <taxon>Eukaryota</taxon>
        <taxon>Fungi</taxon>
        <taxon>Dikarya</taxon>
        <taxon>Ascomycota</taxon>
        <taxon>Pezizomycotina</taxon>
        <taxon>Sordariomycetes</taxon>
        <taxon>Hypocreomycetidae</taxon>
        <taxon>Glomerellales</taxon>
        <taxon>Plectosphaerellaceae</taxon>
        <taxon>Sodiomyces</taxon>
    </lineage>
</organism>
<gene>
    <name evidence="2" type="ORF">SODALDRAFT_329415</name>
</gene>
<evidence type="ECO:0000313" key="3">
    <source>
        <dbReference type="Proteomes" id="UP000272025"/>
    </source>
</evidence>
<evidence type="ECO:0000313" key="2">
    <source>
        <dbReference type="EMBL" id="ROT35226.1"/>
    </source>
</evidence>
<dbReference type="AlphaFoldDB" id="A0A3N2PLK1"/>
<keyword evidence="3" id="KW-1185">Reference proteome</keyword>
<accession>A0A3N2PLK1</accession>
<reference evidence="2 3" key="1">
    <citation type="journal article" date="2018" name="Mol. Ecol.">
        <title>The obligate alkalophilic soda-lake fungus Sodiomyces alkalinus has shifted to a protein diet.</title>
        <authorList>
            <person name="Grum-Grzhimaylo A.A."/>
            <person name="Falkoski D.L."/>
            <person name="van den Heuvel J."/>
            <person name="Valero-Jimenez C.A."/>
            <person name="Min B."/>
            <person name="Choi I.G."/>
            <person name="Lipzen A."/>
            <person name="Daum C.G."/>
            <person name="Aanen D.K."/>
            <person name="Tsang A."/>
            <person name="Henrissat B."/>
            <person name="Bilanenko E.N."/>
            <person name="de Vries R.P."/>
            <person name="van Kan J.A.L."/>
            <person name="Grigoriev I.V."/>
            <person name="Debets A.J.M."/>
        </authorList>
    </citation>
    <scope>NUCLEOTIDE SEQUENCE [LARGE SCALE GENOMIC DNA]</scope>
    <source>
        <strain evidence="2 3">F11</strain>
    </source>
</reference>
<dbReference type="EMBL" id="ML119062">
    <property type="protein sequence ID" value="ROT35226.1"/>
    <property type="molecule type" value="Genomic_DNA"/>
</dbReference>
<name>A0A3N2PLK1_SODAK</name>